<dbReference type="CDD" id="cd04202">
    <property type="entry name" value="CuRO_D2_2dMcoN_like"/>
    <property type="match status" value="1"/>
</dbReference>
<dbReference type="AlphaFoldDB" id="A0A8J3ACG4"/>
<dbReference type="OrthoDB" id="345021at2"/>
<dbReference type="Proteomes" id="UP000650511">
    <property type="component" value="Unassembled WGS sequence"/>
</dbReference>
<dbReference type="RefSeq" id="WP_130649520.1">
    <property type="nucleotide sequence ID" value="NZ_BMHA01000004.1"/>
</dbReference>
<keyword evidence="3" id="KW-1133">Transmembrane helix</keyword>
<dbReference type="Pfam" id="PF07731">
    <property type="entry name" value="Cu-oxidase_2"/>
    <property type="match status" value="1"/>
</dbReference>
<evidence type="ECO:0008006" key="9">
    <source>
        <dbReference type="Google" id="ProtNLM"/>
    </source>
</evidence>
<reference evidence="7" key="1">
    <citation type="journal article" date="2014" name="Int. J. Syst. Evol. Microbiol.">
        <title>Complete genome sequence of Corynebacterium casei LMG S-19264T (=DSM 44701T), isolated from a smear-ripened cheese.</title>
        <authorList>
            <consortium name="US DOE Joint Genome Institute (JGI-PGF)"/>
            <person name="Walter F."/>
            <person name="Albersmeier A."/>
            <person name="Kalinowski J."/>
            <person name="Ruckert C."/>
        </authorList>
    </citation>
    <scope>NUCLEOTIDE SEQUENCE</scope>
    <source>
        <strain evidence="7">CGMCC 1.14988</strain>
    </source>
</reference>
<dbReference type="Pfam" id="PF07732">
    <property type="entry name" value="Cu-oxidase_3"/>
    <property type="match status" value="1"/>
</dbReference>
<dbReference type="InterPro" id="IPR028096">
    <property type="entry name" value="EfeO_Cupredoxin"/>
</dbReference>
<dbReference type="SUPFAM" id="SSF49503">
    <property type="entry name" value="Cupredoxins"/>
    <property type="match status" value="3"/>
</dbReference>
<gene>
    <name evidence="7" type="ORF">GCM10011354_12130</name>
</gene>
<organism evidence="7 8">
    <name type="scientific">Egicoccus halophilus</name>
    <dbReference type="NCBI Taxonomy" id="1670830"/>
    <lineage>
        <taxon>Bacteria</taxon>
        <taxon>Bacillati</taxon>
        <taxon>Actinomycetota</taxon>
        <taxon>Nitriliruptoria</taxon>
        <taxon>Egicoccales</taxon>
        <taxon>Egicoccaceae</taxon>
        <taxon>Egicoccus</taxon>
    </lineage>
</organism>
<dbReference type="Gene3D" id="2.60.40.420">
    <property type="entry name" value="Cupredoxins - blue copper proteins"/>
    <property type="match status" value="3"/>
</dbReference>
<dbReference type="GO" id="GO:0016491">
    <property type="term" value="F:oxidoreductase activity"/>
    <property type="evidence" value="ECO:0007669"/>
    <property type="project" value="UniProtKB-KW"/>
</dbReference>
<keyword evidence="2" id="KW-0560">Oxidoreductase</keyword>
<sequence>MSEERTVGAIAVAVIAMIALVLSAGALITAAARGGDGPALAVAAASSDEAAEVAVELSEFAIAPGAIEIAAGGVLQVTNGGAIAHDLEVVDTGLATPMLNSGESATLDLASLAPGTYEVHCTVAGHASGGMTGTLTILEGDGVSAEPVAAVDSHADHGGHGADTDWAALDAAMHDTILEFPAATEGLGNQPLEPTILEDGTKRFELTAEIIDWEVEPGKIVEGWAYNGQIPGPMIQTQPGDKVEVVVTNNLPMGTDVHWHGIKVPNNQDGFAPLTQELIPSGESHTYSFVTTESAVNMYHPHHHAQMKVPNGMWGVFLVGDLPMPEGGSVIGGRELPADTTIDQVVPMVVNDAGTIGMSINGKSFPATAPIVAKKGDNILIHYYNEGYQIHPMHLHGVPQLVVAKDGFPLEQPYWSDTVNVAPGERFSVLVPAEEAGVWAFHCHILTHAESDEGMYGMVTALIVEE</sequence>
<dbReference type="PANTHER" id="PTHR11709:SF2">
    <property type="entry name" value="MULTICOPPER OXIDASE LPR1"/>
    <property type="match status" value="1"/>
</dbReference>
<evidence type="ECO:0000313" key="7">
    <source>
        <dbReference type="EMBL" id="GGI05046.1"/>
    </source>
</evidence>
<evidence type="ECO:0000256" key="2">
    <source>
        <dbReference type="ARBA" id="ARBA00023002"/>
    </source>
</evidence>
<dbReference type="InterPro" id="IPR033138">
    <property type="entry name" value="Cu_oxidase_CS"/>
</dbReference>
<feature type="domain" description="Plastocyanin-like" evidence="4">
    <location>
        <begin position="357"/>
        <end position="459"/>
    </location>
</feature>
<keyword evidence="1" id="KW-0479">Metal-binding</keyword>
<dbReference type="InterPro" id="IPR045087">
    <property type="entry name" value="Cu-oxidase_fam"/>
</dbReference>
<evidence type="ECO:0000259" key="6">
    <source>
        <dbReference type="Pfam" id="PF13473"/>
    </source>
</evidence>
<dbReference type="Pfam" id="PF13473">
    <property type="entry name" value="Cupredoxin_1"/>
    <property type="match status" value="1"/>
</dbReference>
<feature type="domain" description="EfeO-type cupredoxin-like" evidence="6">
    <location>
        <begin position="44"/>
        <end position="129"/>
    </location>
</feature>
<keyword evidence="8" id="KW-1185">Reference proteome</keyword>
<dbReference type="InterPro" id="IPR011706">
    <property type="entry name" value="Cu-oxidase_C"/>
</dbReference>
<evidence type="ECO:0000256" key="3">
    <source>
        <dbReference type="SAM" id="Phobius"/>
    </source>
</evidence>
<dbReference type="InterPro" id="IPR008972">
    <property type="entry name" value="Cupredoxin"/>
</dbReference>
<dbReference type="EMBL" id="BMHA01000004">
    <property type="protein sequence ID" value="GGI05046.1"/>
    <property type="molecule type" value="Genomic_DNA"/>
</dbReference>
<dbReference type="PANTHER" id="PTHR11709">
    <property type="entry name" value="MULTI-COPPER OXIDASE"/>
    <property type="match status" value="1"/>
</dbReference>
<evidence type="ECO:0000259" key="5">
    <source>
        <dbReference type="Pfam" id="PF07732"/>
    </source>
</evidence>
<feature type="transmembrane region" description="Helical" evidence="3">
    <location>
        <begin position="7"/>
        <end position="28"/>
    </location>
</feature>
<comment type="caution">
    <text evidence="7">The sequence shown here is derived from an EMBL/GenBank/DDBJ whole genome shotgun (WGS) entry which is preliminary data.</text>
</comment>
<protein>
    <recommendedName>
        <fullName evidence="9">Multicopper oxidase with three cupredoxin domains (Includes cell division protein FtsP and spore coat protein CotA)</fullName>
    </recommendedName>
</protein>
<feature type="domain" description="Plastocyanin-like" evidence="5">
    <location>
        <begin position="213"/>
        <end position="321"/>
    </location>
</feature>
<dbReference type="GO" id="GO:0005507">
    <property type="term" value="F:copper ion binding"/>
    <property type="evidence" value="ECO:0007669"/>
    <property type="project" value="InterPro"/>
</dbReference>
<evidence type="ECO:0000313" key="8">
    <source>
        <dbReference type="Proteomes" id="UP000650511"/>
    </source>
</evidence>
<keyword evidence="3" id="KW-0812">Transmembrane</keyword>
<evidence type="ECO:0000259" key="4">
    <source>
        <dbReference type="Pfam" id="PF07731"/>
    </source>
</evidence>
<reference evidence="7" key="2">
    <citation type="submission" date="2020-09" db="EMBL/GenBank/DDBJ databases">
        <authorList>
            <person name="Sun Q."/>
            <person name="Zhou Y."/>
        </authorList>
    </citation>
    <scope>NUCLEOTIDE SEQUENCE</scope>
    <source>
        <strain evidence="7">CGMCC 1.14988</strain>
    </source>
</reference>
<evidence type="ECO:0000256" key="1">
    <source>
        <dbReference type="ARBA" id="ARBA00022723"/>
    </source>
</evidence>
<accession>A0A8J3ACG4</accession>
<dbReference type="InterPro" id="IPR011707">
    <property type="entry name" value="Cu-oxidase-like_N"/>
</dbReference>
<keyword evidence="3" id="KW-0472">Membrane</keyword>
<name>A0A8J3ACG4_9ACTN</name>
<proteinExistence type="predicted"/>
<dbReference type="PROSITE" id="PS00079">
    <property type="entry name" value="MULTICOPPER_OXIDASE1"/>
    <property type="match status" value="1"/>
</dbReference>